<accession>A0ABD6EBL4</accession>
<dbReference type="InterPro" id="IPR037516">
    <property type="entry name" value="Tripartite_DENN"/>
</dbReference>
<evidence type="ECO:0000313" key="2">
    <source>
        <dbReference type="EMBL" id="MFH4974072.1"/>
    </source>
</evidence>
<dbReference type="Gene3D" id="3.40.50.11500">
    <property type="match status" value="1"/>
</dbReference>
<dbReference type="InterPro" id="IPR043153">
    <property type="entry name" value="DENN_C"/>
</dbReference>
<proteinExistence type="predicted"/>
<protein>
    <recommendedName>
        <fullName evidence="1">UDENN domain-containing protein</fullName>
    </recommendedName>
</protein>
<dbReference type="AlphaFoldDB" id="A0ABD6EBL4"/>
<keyword evidence="3" id="KW-1185">Reference proteome</keyword>
<dbReference type="InterPro" id="IPR001194">
    <property type="entry name" value="cDENN_dom"/>
</dbReference>
<dbReference type="PANTHER" id="PTHR15288:SF0">
    <property type="entry name" value="UDENN DOMAIN-CONTAINING PROTEIN"/>
    <property type="match status" value="1"/>
</dbReference>
<organism evidence="2 3">
    <name type="scientific">Gnathostoma spinigerum</name>
    <dbReference type="NCBI Taxonomy" id="75299"/>
    <lineage>
        <taxon>Eukaryota</taxon>
        <taxon>Metazoa</taxon>
        <taxon>Ecdysozoa</taxon>
        <taxon>Nematoda</taxon>
        <taxon>Chromadorea</taxon>
        <taxon>Rhabditida</taxon>
        <taxon>Spirurina</taxon>
        <taxon>Gnathostomatomorpha</taxon>
        <taxon>Gnathostomatoidea</taxon>
        <taxon>Gnathostomatidae</taxon>
        <taxon>Gnathostoma</taxon>
    </lineage>
</organism>
<sequence>MQVKSVCHAVQSLASLLLPFSWPYTLVPVLPDTLLELANSPTPYLMGVLRNNLYKLKDLLLGNCDDCCDDLLQGCVVIVDLDGGIFVPQPSELYIASHGVDYKERSALALCERLLLPKKLALSLISSFKEALSFGIGPRADDLLQKSVISWYASLIGHYKACGFHAAFNDTELKGDVEPFRTAAIQLVSAHTSRSSRRFTEWFVETGIFRDWIRRRVTINNNRKDPLLANSEDAANQKLDELSLTLAPSLTHKRLTSIFSKAHSALFRTHLIKKL</sequence>
<evidence type="ECO:0000259" key="1">
    <source>
        <dbReference type="PROSITE" id="PS50211"/>
    </source>
</evidence>
<evidence type="ECO:0000313" key="3">
    <source>
        <dbReference type="Proteomes" id="UP001608902"/>
    </source>
</evidence>
<dbReference type="Pfam" id="PF02141">
    <property type="entry name" value="DENN"/>
    <property type="match status" value="1"/>
</dbReference>
<dbReference type="InterPro" id="IPR051942">
    <property type="entry name" value="DENN_domain_containing_2"/>
</dbReference>
<dbReference type="Proteomes" id="UP001608902">
    <property type="component" value="Unassembled WGS sequence"/>
</dbReference>
<dbReference type="EMBL" id="JBGFUD010000240">
    <property type="protein sequence ID" value="MFH4974072.1"/>
    <property type="molecule type" value="Genomic_DNA"/>
</dbReference>
<name>A0ABD6EBL4_9BILA</name>
<gene>
    <name evidence="2" type="ORF">AB6A40_000781</name>
</gene>
<dbReference type="PROSITE" id="PS50211">
    <property type="entry name" value="DENN"/>
    <property type="match status" value="1"/>
</dbReference>
<reference evidence="2 3" key="1">
    <citation type="submission" date="2024-08" db="EMBL/GenBank/DDBJ databases">
        <title>Gnathostoma spinigerum genome.</title>
        <authorList>
            <person name="Gonzalez-Bertolin B."/>
            <person name="Monzon S."/>
            <person name="Zaballos A."/>
            <person name="Jimenez P."/>
            <person name="Dekumyoy P."/>
            <person name="Varona S."/>
            <person name="Cuesta I."/>
            <person name="Sumanam S."/>
            <person name="Adisakwattana P."/>
            <person name="Gasser R.B."/>
            <person name="Hernandez-Gonzalez A."/>
            <person name="Young N.D."/>
            <person name="Perteguer M.J."/>
        </authorList>
    </citation>
    <scope>NUCLEOTIDE SEQUENCE [LARGE SCALE GENOMIC DNA]</scope>
    <source>
        <strain evidence="2">AL3</strain>
        <tissue evidence="2">Liver</tissue>
    </source>
</reference>
<comment type="caution">
    <text evidence="2">The sequence shown here is derived from an EMBL/GenBank/DDBJ whole genome shotgun (WGS) entry which is preliminary data.</text>
</comment>
<dbReference type="PANTHER" id="PTHR15288">
    <property type="entry name" value="DENN DOMAIN-CONTAINING PROTEIN 2"/>
    <property type="match status" value="1"/>
</dbReference>
<feature type="domain" description="UDENN" evidence="1">
    <location>
        <begin position="1"/>
        <end position="225"/>
    </location>
</feature>